<organism evidence="3 4">
    <name type="scientific">Leersia perrieri</name>
    <dbReference type="NCBI Taxonomy" id="77586"/>
    <lineage>
        <taxon>Eukaryota</taxon>
        <taxon>Viridiplantae</taxon>
        <taxon>Streptophyta</taxon>
        <taxon>Embryophyta</taxon>
        <taxon>Tracheophyta</taxon>
        <taxon>Spermatophyta</taxon>
        <taxon>Magnoliopsida</taxon>
        <taxon>Liliopsida</taxon>
        <taxon>Poales</taxon>
        <taxon>Poaceae</taxon>
        <taxon>BOP clade</taxon>
        <taxon>Oryzoideae</taxon>
        <taxon>Oryzeae</taxon>
        <taxon>Oryzinae</taxon>
        <taxon>Leersia</taxon>
    </lineage>
</organism>
<evidence type="ECO:0000256" key="2">
    <source>
        <dbReference type="SAM" id="MobiDB-lite"/>
    </source>
</evidence>
<keyword evidence="1" id="KW-0175">Coiled coil</keyword>
<feature type="region of interest" description="Disordered" evidence="2">
    <location>
        <begin position="1"/>
        <end position="33"/>
    </location>
</feature>
<name>A0A0D9X768_9ORYZ</name>
<reference evidence="3" key="3">
    <citation type="submission" date="2015-04" db="UniProtKB">
        <authorList>
            <consortium name="EnsemblPlants"/>
        </authorList>
    </citation>
    <scope>IDENTIFICATION</scope>
</reference>
<evidence type="ECO:0000256" key="1">
    <source>
        <dbReference type="SAM" id="Coils"/>
    </source>
</evidence>
<dbReference type="Proteomes" id="UP000032180">
    <property type="component" value="Chromosome 8"/>
</dbReference>
<dbReference type="HOGENOM" id="CLU_2609524_0_0_1"/>
<evidence type="ECO:0000313" key="4">
    <source>
        <dbReference type="Proteomes" id="UP000032180"/>
    </source>
</evidence>
<keyword evidence="4" id="KW-1185">Reference proteome</keyword>
<accession>A0A0D9X768</accession>
<proteinExistence type="predicted"/>
<dbReference type="Gramene" id="LPERR08G10310.1">
    <property type="protein sequence ID" value="LPERR08G10310.1"/>
    <property type="gene ID" value="LPERR08G10310"/>
</dbReference>
<dbReference type="PANTHER" id="PTHR34807">
    <property type="entry name" value="OS08G0270800 PROTEIN"/>
    <property type="match status" value="1"/>
</dbReference>
<evidence type="ECO:0000313" key="3">
    <source>
        <dbReference type="EnsemblPlants" id="LPERR08G10310.1"/>
    </source>
</evidence>
<dbReference type="AlphaFoldDB" id="A0A0D9X768"/>
<feature type="coiled-coil region" evidence="1">
    <location>
        <begin position="33"/>
        <end position="67"/>
    </location>
</feature>
<sequence>MKKTKVVLAQPAARAPASPLQPRAAGHAHGGVREEAYRARAKYKNLLQDYQELLKETEAKKKRLHMEKLKKQRLLAEVK</sequence>
<dbReference type="PANTHER" id="PTHR34807:SF3">
    <property type="entry name" value="OS08G0270800 PROTEIN"/>
    <property type="match status" value="1"/>
</dbReference>
<dbReference type="EnsemblPlants" id="LPERR08G10310.1">
    <property type="protein sequence ID" value="LPERR08G10310.1"/>
    <property type="gene ID" value="LPERR08G10310"/>
</dbReference>
<reference evidence="4" key="2">
    <citation type="submission" date="2013-12" db="EMBL/GenBank/DDBJ databases">
        <authorList>
            <person name="Yu Y."/>
            <person name="Lee S."/>
            <person name="de Baynast K."/>
            <person name="Wissotski M."/>
            <person name="Liu L."/>
            <person name="Talag J."/>
            <person name="Goicoechea J."/>
            <person name="Angelova A."/>
            <person name="Jetty R."/>
            <person name="Kudrna D."/>
            <person name="Golser W."/>
            <person name="Rivera L."/>
            <person name="Zhang J."/>
            <person name="Wing R."/>
        </authorList>
    </citation>
    <scope>NUCLEOTIDE SEQUENCE</scope>
</reference>
<reference evidence="3 4" key="1">
    <citation type="submission" date="2012-08" db="EMBL/GenBank/DDBJ databases">
        <title>Oryza genome evolution.</title>
        <authorList>
            <person name="Wing R.A."/>
        </authorList>
    </citation>
    <scope>NUCLEOTIDE SEQUENCE</scope>
</reference>
<protein>
    <submittedName>
        <fullName evidence="3">Uncharacterized protein</fullName>
    </submittedName>
</protein>